<evidence type="ECO:0000256" key="1">
    <source>
        <dbReference type="ARBA" id="ARBA00004236"/>
    </source>
</evidence>
<keyword evidence="6" id="KW-0812">Transmembrane</keyword>
<evidence type="ECO:0000313" key="8">
    <source>
        <dbReference type="EMBL" id="QEH38108.1"/>
    </source>
</evidence>
<dbReference type="Gene3D" id="3.90.550.10">
    <property type="entry name" value="Spore Coat Polysaccharide Biosynthesis Protein SpsA, Chain A"/>
    <property type="match status" value="1"/>
</dbReference>
<organism evidence="8 9">
    <name type="scientific">Aquisphaera giovannonii</name>
    <dbReference type="NCBI Taxonomy" id="406548"/>
    <lineage>
        <taxon>Bacteria</taxon>
        <taxon>Pseudomonadati</taxon>
        <taxon>Planctomycetota</taxon>
        <taxon>Planctomycetia</taxon>
        <taxon>Isosphaerales</taxon>
        <taxon>Isosphaeraceae</taxon>
        <taxon>Aquisphaera</taxon>
    </lineage>
</organism>
<evidence type="ECO:0000259" key="7">
    <source>
        <dbReference type="Pfam" id="PF00535"/>
    </source>
</evidence>
<name>A0A5B9WBP9_9BACT</name>
<keyword evidence="2" id="KW-1003">Cell membrane</keyword>
<proteinExistence type="predicted"/>
<keyword evidence="6" id="KW-1133">Transmembrane helix</keyword>
<dbReference type="InterPro" id="IPR001173">
    <property type="entry name" value="Glyco_trans_2-like"/>
</dbReference>
<evidence type="ECO:0000256" key="5">
    <source>
        <dbReference type="ARBA" id="ARBA00023136"/>
    </source>
</evidence>
<dbReference type="KEGG" id="agv:OJF2_67060"/>
<feature type="transmembrane region" description="Helical" evidence="6">
    <location>
        <begin position="311"/>
        <end position="329"/>
    </location>
</feature>
<feature type="domain" description="Glycosyltransferase 2-like" evidence="7">
    <location>
        <begin position="44"/>
        <end position="186"/>
    </location>
</feature>
<dbReference type="EC" id="2.4.1.-" evidence="8"/>
<dbReference type="Pfam" id="PF00535">
    <property type="entry name" value="Glycos_transf_2"/>
    <property type="match status" value="1"/>
</dbReference>
<evidence type="ECO:0000256" key="4">
    <source>
        <dbReference type="ARBA" id="ARBA00022679"/>
    </source>
</evidence>
<dbReference type="PANTHER" id="PTHR43646:SF2">
    <property type="entry name" value="GLYCOSYLTRANSFERASE 2-LIKE DOMAIN-CONTAINING PROTEIN"/>
    <property type="match status" value="1"/>
</dbReference>
<dbReference type="InterPro" id="IPR029044">
    <property type="entry name" value="Nucleotide-diphossugar_trans"/>
</dbReference>
<accession>A0A5B9WBP9</accession>
<dbReference type="SUPFAM" id="SSF53448">
    <property type="entry name" value="Nucleotide-diphospho-sugar transferases"/>
    <property type="match status" value="1"/>
</dbReference>
<dbReference type="Proteomes" id="UP000324233">
    <property type="component" value="Chromosome"/>
</dbReference>
<comment type="subcellular location">
    <subcellularLocation>
        <location evidence="1">Cell membrane</location>
    </subcellularLocation>
</comment>
<reference evidence="8 9" key="1">
    <citation type="submission" date="2019-08" db="EMBL/GenBank/DDBJ databases">
        <title>Deep-cultivation of Planctomycetes and their phenomic and genomic characterization uncovers novel biology.</title>
        <authorList>
            <person name="Wiegand S."/>
            <person name="Jogler M."/>
            <person name="Boedeker C."/>
            <person name="Pinto D."/>
            <person name="Vollmers J."/>
            <person name="Rivas-Marin E."/>
            <person name="Kohn T."/>
            <person name="Peeters S.H."/>
            <person name="Heuer A."/>
            <person name="Rast P."/>
            <person name="Oberbeckmann S."/>
            <person name="Bunk B."/>
            <person name="Jeske O."/>
            <person name="Meyerdierks A."/>
            <person name="Storesund J.E."/>
            <person name="Kallscheuer N."/>
            <person name="Luecker S."/>
            <person name="Lage O.M."/>
            <person name="Pohl T."/>
            <person name="Merkel B.J."/>
            <person name="Hornburger P."/>
            <person name="Mueller R.-W."/>
            <person name="Bruemmer F."/>
            <person name="Labrenz M."/>
            <person name="Spormann A.M."/>
            <person name="Op den Camp H."/>
            <person name="Overmann J."/>
            <person name="Amann R."/>
            <person name="Jetten M.S.M."/>
            <person name="Mascher T."/>
            <person name="Medema M.H."/>
            <person name="Devos D.P."/>
            <person name="Kaster A.-K."/>
            <person name="Ovreas L."/>
            <person name="Rohde M."/>
            <person name="Galperin M.Y."/>
            <person name="Jogler C."/>
        </authorList>
    </citation>
    <scope>NUCLEOTIDE SEQUENCE [LARGE SCALE GENOMIC DNA]</scope>
    <source>
        <strain evidence="8 9">OJF2</strain>
    </source>
</reference>
<dbReference type="GO" id="GO:0005886">
    <property type="term" value="C:plasma membrane"/>
    <property type="evidence" value="ECO:0007669"/>
    <property type="project" value="UniProtKB-SubCell"/>
</dbReference>
<keyword evidence="5 6" id="KW-0472">Membrane</keyword>
<dbReference type="RefSeq" id="WP_148597585.1">
    <property type="nucleotide sequence ID" value="NZ_CP042997.1"/>
</dbReference>
<gene>
    <name evidence="8" type="primary">crtQ_2</name>
    <name evidence="8" type="ORF">OJF2_67060</name>
</gene>
<dbReference type="GO" id="GO:0016757">
    <property type="term" value="F:glycosyltransferase activity"/>
    <property type="evidence" value="ECO:0007669"/>
    <property type="project" value="UniProtKB-KW"/>
</dbReference>
<evidence type="ECO:0000256" key="2">
    <source>
        <dbReference type="ARBA" id="ARBA00022475"/>
    </source>
</evidence>
<protein>
    <submittedName>
        <fullName evidence="8">4,4'-diaponeurosporenoate glycosyltransferase</fullName>
        <ecNumber evidence="8">2.4.1.-</ecNumber>
    </submittedName>
</protein>
<keyword evidence="9" id="KW-1185">Reference proteome</keyword>
<dbReference type="CDD" id="cd06423">
    <property type="entry name" value="CESA_like"/>
    <property type="match status" value="1"/>
</dbReference>
<dbReference type="AlphaFoldDB" id="A0A5B9WBP9"/>
<evidence type="ECO:0000313" key="9">
    <source>
        <dbReference type="Proteomes" id="UP000324233"/>
    </source>
</evidence>
<keyword evidence="4 8" id="KW-0808">Transferase</keyword>
<dbReference type="PANTHER" id="PTHR43646">
    <property type="entry name" value="GLYCOSYLTRANSFERASE"/>
    <property type="match status" value="1"/>
</dbReference>
<sequence>MLPLIVTSLILAALPARLFRSNLRAYRPAPRPAGTPDRAPDSCSILIPARNEESGIAEAVSAALASRGVEVEVLVGDDHSEDRTAEVVRAMTQDDPRVRLVAVPKLPDGWNGKQHACWTLANEAKCPLLLFVDADVRLAPDAVARMAAFLAESGADLASGIPRQETVGLMERLLIPLIHFVLLGFLPIGRMRRSRNPSFGAGCGQLFLARDGAYRTSGGHSAVRSTLHDGLKLPRAFRAAGFSTDLFDATDLAACRMYRAPSQVWSGLAKNAREALAAPSMIVPMSTILLGGQVLPVGLLAMACLGWPRPWGRAEVLLAAAAAACAYYPRLAGVARFRQPLLGAMLHPLGVLLLVAIQWHAFLRGLLGRPATWKGRPAPECRGADSSAFAPGQAAAAINRSHP</sequence>
<feature type="transmembrane region" description="Helical" evidence="6">
    <location>
        <begin position="173"/>
        <end position="189"/>
    </location>
</feature>
<feature type="transmembrane region" description="Helical" evidence="6">
    <location>
        <begin position="341"/>
        <end position="362"/>
    </location>
</feature>
<evidence type="ECO:0000256" key="6">
    <source>
        <dbReference type="SAM" id="Phobius"/>
    </source>
</evidence>
<dbReference type="EMBL" id="CP042997">
    <property type="protein sequence ID" value="QEH38108.1"/>
    <property type="molecule type" value="Genomic_DNA"/>
</dbReference>
<keyword evidence="3 8" id="KW-0328">Glycosyltransferase</keyword>
<feature type="transmembrane region" description="Helical" evidence="6">
    <location>
        <begin position="282"/>
        <end position="305"/>
    </location>
</feature>
<evidence type="ECO:0000256" key="3">
    <source>
        <dbReference type="ARBA" id="ARBA00022676"/>
    </source>
</evidence>
<dbReference type="OrthoDB" id="9806525at2"/>